<protein>
    <recommendedName>
        <fullName evidence="3">histidine kinase</fullName>
        <ecNumber evidence="3">2.7.13.3</ecNumber>
    </recommendedName>
</protein>
<evidence type="ECO:0000313" key="14">
    <source>
        <dbReference type="EMBL" id="CUN12324.1"/>
    </source>
</evidence>
<dbReference type="InterPro" id="IPR005467">
    <property type="entry name" value="His_kinase_dom"/>
</dbReference>
<evidence type="ECO:0000256" key="11">
    <source>
        <dbReference type="ARBA" id="ARBA00023136"/>
    </source>
</evidence>
<feature type="transmembrane region" description="Helical" evidence="12">
    <location>
        <begin position="144"/>
        <end position="168"/>
    </location>
</feature>
<evidence type="ECO:0000256" key="10">
    <source>
        <dbReference type="ARBA" id="ARBA00023012"/>
    </source>
</evidence>
<evidence type="ECO:0000256" key="5">
    <source>
        <dbReference type="ARBA" id="ARBA00022553"/>
    </source>
</evidence>
<keyword evidence="9" id="KW-0067">ATP-binding</keyword>
<accession>A0A174HN87</accession>
<dbReference type="GO" id="GO:0004721">
    <property type="term" value="F:phosphoprotein phosphatase activity"/>
    <property type="evidence" value="ECO:0007669"/>
    <property type="project" value="TreeGrafter"/>
</dbReference>
<dbReference type="PROSITE" id="PS50109">
    <property type="entry name" value="HIS_KIN"/>
    <property type="match status" value="1"/>
</dbReference>
<dbReference type="Gene3D" id="1.10.287.130">
    <property type="match status" value="1"/>
</dbReference>
<evidence type="ECO:0000313" key="18">
    <source>
        <dbReference type="Proteomes" id="UP000095727"/>
    </source>
</evidence>
<evidence type="ECO:0000313" key="15">
    <source>
        <dbReference type="EMBL" id="CUO76423.1"/>
    </source>
</evidence>
<dbReference type="SMART" id="SM00387">
    <property type="entry name" value="HATPase_c"/>
    <property type="match status" value="1"/>
</dbReference>
<comment type="subcellular location">
    <subcellularLocation>
        <location evidence="2">Cell membrane</location>
    </subcellularLocation>
</comment>
<evidence type="ECO:0000256" key="6">
    <source>
        <dbReference type="ARBA" id="ARBA00022679"/>
    </source>
</evidence>
<evidence type="ECO:0000256" key="8">
    <source>
        <dbReference type="ARBA" id="ARBA00022777"/>
    </source>
</evidence>
<keyword evidence="10" id="KW-0902">Two-component regulatory system</keyword>
<dbReference type="FunFam" id="3.30.565.10:FF:000006">
    <property type="entry name" value="Sensor histidine kinase WalK"/>
    <property type="match status" value="1"/>
</dbReference>
<dbReference type="EMBL" id="CYZK01000026">
    <property type="protein sequence ID" value="CUO76423.1"/>
    <property type="molecule type" value="Genomic_DNA"/>
</dbReference>
<dbReference type="GO" id="GO:0016036">
    <property type="term" value="P:cellular response to phosphate starvation"/>
    <property type="evidence" value="ECO:0007669"/>
    <property type="project" value="TreeGrafter"/>
</dbReference>
<dbReference type="InterPro" id="IPR050351">
    <property type="entry name" value="BphY/WalK/GraS-like"/>
</dbReference>
<dbReference type="SUPFAM" id="SSF55874">
    <property type="entry name" value="ATPase domain of HSP90 chaperone/DNA topoisomerase II/histidine kinase"/>
    <property type="match status" value="1"/>
</dbReference>
<dbReference type="RefSeq" id="WP_055158203.1">
    <property type="nucleotide sequence ID" value="NZ_CYXR01000026.1"/>
</dbReference>
<dbReference type="Gene3D" id="3.30.565.10">
    <property type="entry name" value="Histidine kinase-like ATPase, C-terminal domain"/>
    <property type="match status" value="1"/>
</dbReference>
<dbReference type="InterPro" id="IPR036890">
    <property type="entry name" value="HATPase_C_sf"/>
</dbReference>
<sequence length="438" mass="50263">MRNRIQKSMIFVVTMSLLISYILVTLVIYRQALDIRRSELVQEAGYIRAAIEISGEEYFGTMDKVSKRTRVTWIDKDGKVLYDTGNDQETLANHKSRKEFKEALANGSGQDIRMSDSKGQEMYYYALKMDDSSVLRVSRGMDTVWNTAFMILPYMIAIGVMMACVAWFMTRHQVKRLIAPINNLDLEEPLENDVYEELHPLLERIDRQNKEKAAIEQMRREFSANVSHELKTPLTSISGYAEIMMNGLVKSEDMQGFSERIYKEASRMITLVGDIIKLSKLDEGSVELEKENVDLYQMTREIVSRLALQAEKRRIQVEVVGEHVECFGIRQILDEMIYNICENAIKYNKENGKVNIWVGNTLNGKKVIVQDTGIGIPKEHQDRIFERFYRVDKSHSRETGGTGLGLSIVKHGALLHNAEIHVESEEGKGTKMELIFHC</sequence>
<dbReference type="SMART" id="SM00388">
    <property type="entry name" value="HisKA"/>
    <property type="match status" value="1"/>
</dbReference>
<keyword evidence="5" id="KW-0597">Phosphoprotein</keyword>
<dbReference type="GO" id="GO:0000155">
    <property type="term" value="F:phosphorelay sensor kinase activity"/>
    <property type="evidence" value="ECO:0007669"/>
    <property type="project" value="InterPro"/>
</dbReference>
<evidence type="ECO:0000256" key="9">
    <source>
        <dbReference type="ARBA" id="ARBA00022840"/>
    </source>
</evidence>
<keyword evidence="11 12" id="KW-0472">Membrane</keyword>
<dbReference type="FunFam" id="1.10.287.130:FF:000008">
    <property type="entry name" value="Two-component sensor histidine kinase"/>
    <property type="match status" value="1"/>
</dbReference>
<evidence type="ECO:0000313" key="19">
    <source>
        <dbReference type="Proteomes" id="UP000554488"/>
    </source>
</evidence>
<keyword evidence="8 16" id="KW-0418">Kinase</keyword>
<evidence type="ECO:0000259" key="13">
    <source>
        <dbReference type="PROSITE" id="PS50109"/>
    </source>
</evidence>
<keyword evidence="7" id="KW-0547">Nucleotide-binding</keyword>
<dbReference type="OrthoDB" id="9813151at2"/>
<evidence type="ECO:0000256" key="7">
    <source>
        <dbReference type="ARBA" id="ARBA00022741"/>
    </source>
</evidence>
<dbReference type="AlphaFoldDB" id="A0A174HN87"/>
<keyword evidence="12" id="KW-1133">Transmembrane helix</keyword>
<proteinExistence type="predicted"/>
<dbReference type="GO" id="GO:0005524">
    <property type="term" value="F:ATP binding"/>
    <property type="evidence" value="ECO:0007669"/>
    <property type="project" value="UniProtKB-KW"/>
</dbReference>
<organism evidence="15 17">
    <name type="scientific">Coprococcus comes</name>
    <dbReference type="NCBI Taxonomy" id="410072"/>
    <lineage>
        <taxon>Bacteria</taxon>
        <taxon>Bacillati</taxon>
        <taxon>Bacillota</taxon>
        <taxon>Clostridia</taxon>
        <taxon>Lachnospirales</taxon>
        <taxon>Lachnospiraceae</taxon>
        <taxon>Coprococcus</taxon>
    </lineage>
</organism>
<dbReference type="CDD" id="cd00075">
    <property type="entry name" value="HATPase"/>
    <property type="match status" value="1"/>
</dbReference>
<evidence type="ECO:0000256" key="2">
    <source>
        <dbReference type="ARBA" id="ARBA00004236"/>
    </source>
</evidence>
<reference evidence="16 19" key="2">
    <citation type="submission" date="2020-04" db="EMBL/GenBank/DDBJ databases">
        <authorList>
            <person name="Pieper L."/>
        </authorList>
    </citation>
    <scope>NUCLEOTIDE SEQUENCE [LARGE SCALE GENOMIC DNA]</scope>
    <source>
        <strain evidence="16 19">F22</strain>
    </source>
</reference>
<dbReference type="PANTHER" id="PTHR45453:SF1">
    <property type="entry name" value="PHOSPHATE REGULON SENSOR PROTEIN PHOR"/>
    <property type="match status" value="1"/>
</dbReference>
<keyword evidence="12" id="KW-0812">Transmembrane</keyword>
<dbReference type="InterPro" id="IPR003594">
    <property type="entry name" value="HATPase_dom"/>
</dbReference>
<gene>
    <name evidence="15" type="primary">phoR_7</name>
    <name evidence="14" type="synonym">phoR_8</name>
    <name evidence="15" type="ORF">ERS852481_02825</name>
    <name evidence="14" type="ORF">ERS852574_02848</name>
    <name evidence="16" type="ORF">HUU93_09495</name>
</gene>
<dbReference type="PRINTS" id="PR00344">
    <property type="entry name" value="BCTRLSENSOR"/>
</dbReference>
<evidence type="ECO:0000256" key="4">
    <source>
        <dbReference type="ARBA" id="ARBA00022475"/>
    </source>
</evidence>
<dbReference type="Proteomes" id="UP000554488">
    <property type="component" value="Unassembled WGS sequence"/>
</dbReference>
<evidence type="ECO:0000256" key="3">
    <source>
        <dbReference type="ARBA" id="ARBA00012438"/>
    </source>
</evidence>
<dbReference type="Proteomes" id="UP000095362">
    <property type="component" value="Unassembled WGS sequence"/>
</dbReference>
<dbReference type="InterPro" id="IPR036097">
    <property type="entry name" value="HisK_dim/P_sf"/>
</dbReference>
<reference evidence="16 19" key="3">
    <citation type="submission" date="2020-07" db="EMBL/GenBank/DDBJ databases">
        <title>Bacterial metabolism rescues the inhibition of intestinal drug absorption by food and drug additives.</title>
        <authorList>
            <person name="Zou L."/>
            <person name="Spanogiannopoulos P."/>
            <person name="Chien H.-C."/>
            <person name="Pieper L.M."/>
            <person name="Cai W."/>
            <person name="Khuri N."/>
            <person name="Pottel J."/>
            <person name="Vora B."/>
            <person name="Ni Z."/>
            <person name="Tsakalozou E."/>
            <person name="Zhang W."/>
            <person name="Shoichet B.K."/>
            <person name="Giacomini K.M."/>
            <person name="Turnbaugh P.J."/>
        </authorList>
    </citation>
    <scope>NUCLEOTIDE SEQUENCE [LARGE SCALE GENOMIC DNA]</scope>
    <source>
        <strain evidence="16 19">F22</strain>
    </source>
</reference>
<comment type="catalytic activity">
    <reaction evidence="1">
        <text>ATP + protein L-histidine = ADP + protein N-phospho-L-histidine.</text>
        <dbReference type="EC" id="2.7.13.3"/>
    </reaction>
</comment>
<dbReference type="GO" id="GO:0005886">
    <property type="term" value="C:plasma membrane"/>
    <property type="evidence" value="ECO:0007669"/>
    <property type="project" value="UniProtKB-SubCell"/>
</dbReference>
<dbReference type="InterPro" id="IPR004358">
    <property type="entry name" value="Sig_transdc_His_kin-like_C"/>
</dbReference>
<dbReference type="STRING" id="410072.ERS852525_03100"/>
<dbReference type="CDD" id="cd00082">
    <property type="entry name" value="HisKA"/>
    <property type="match status" value="1"/>
</dbReference>
<dbReference type="EMBL" id="CYXR01000026">
    <property type="protein sequence ID" value="CUN12324.1"/>
    <property type="molecule type" value="Genomic_DNA"/>
</dbReference>
<keyword evidence="6 15" id="KW-0808">Transferase</keyword>
<keyword evidence="4" id="KW-1003">Cell membrane</keyword>
<dbReference type="PaxDb" id="410072-ERS852525_03100"/>
<dbReference type="Pfam" id="PF00512">
    <property type="entry name" value="HisKA"/>
    <property type="match status" value="1"/>
</dbReference>
<reference evidence="17 18" key="1">
    <citation type="submission" date="2015-09" db="EMBL/GenBank/DDBJ databases">
        <authorList>
            <consortium name="Pathogen Informatics"/>
        </authorList>
    </citation>
    <scope>NUCLEOTIDE SEQUENCE [LARGE SCALE GENOMIC DNA]</scope>
    <source>
        <strain evidence="15 17">2789STDY5834866</strain>
        <strain evidence="14 18">2789STDY5834962</strain>
    </source>
</reference>
<dbReference type="Proteomes" id="UP000095727">
    <property type="component" value="Unassembled WGS sequence"/>
</dbReference>
<evidence type="ECO:0000313" key="17">
    <source>
        <dbReference type="Proteomes" id="UP000095362"/>
    </source>
</evidence>
<evidence type="ECO:0000313" key="16">
    <source>
        <dbReference type="EMBL" id="NUN86825.1"/>
    </source>
</evidence>
<dbReference type="Pfam" id="PF02518">
    <property type="entry name" value="HATPase_c"/>
    <property type="match status" value="1"/>
</dbReference>
<dbReference type="PANTHER" id="PTHR45453">
    <property type="entry name" value="PHOSPHATE REGULON SENSOR PROTEIN PHOR"/>
    <property type="match status" value="1"/>
</dbReference>
<evidence type="ECO:0000256" key="12">
    <source>
        <dbReference type="SAM" id="Phobius"/>
    </source>
</evidence>
<dbReference type="InterPro" id="IPR003661">
    <property type="entry name" value="HisK_dim/P_dom"/>
</dbReference>
<dbReference type="SUPFAM" id="SSF47384">
    <property type="entry name" value="Homodimeric domain of signal transducing histidine kinase"/>
    <property type="match status" value="1"/>
</dbReference>
<dbReference type="EMBL" id="JABWDC010000033">
    <property type="protein sequence ID" value="NUN86825.1"/>
    <property type="molecule type" value="Genomic_DNA"/>
</dbReference>
<dbReference type="EC" id="2.7.13.3" evidence="3"/>
<evidence type="ECO:0000256" key="1">
    <source>
        <dbReference type="ARBA" id="ARBA00000085"/>
    </source>
</evidence>
<name>A0A174HN87_9FIRM</name>
<feature type="domain" description="Histidine kinase" evidence="13">
    <location>
        <begin position="225"/>
        <end position="438"/>
    </location>
</feature>
<feature type="transmembrane region" description="Helical" evidence="12">
    <location>
        <begin position="9"/>
        <end position="29"/>
    </location>
</feature>